<evidence type="ECO:0000313" key="1">
    <source>
        <dbReference type="EMBL" id="EQB44020.1"/>
    </source>
</evidence>
<protein>
    <submittedName>
        <fullName evidence="1">Uncharacterized protein</fullName>
    </submittedName>
</protein>
<dbReference type="HOGENOM" id="CLU_3436825_0_0_1"/>
<organism evidence="1 2">
    <name type="scientific">Colletotrichum gloeosporioides (strain Cg-14)</name>
    <name type="common">Anthracnose fungus</name>
    <name type="synonym">Glomerella cingulata</name>
    <dbReference type="NCBI Taxonomy" id="1237896"/>
    <lineage>
        <taxon>Eukaryota</taxon>
        <taxon>Fungi</taxon>
        <taxon>Dikarya</taxon>
        <taxon>Ascomycota</taxon>
        <taxon>Pezizomycotina</taxon>
        <taxon>Sordariomycetes</taxon>
        <taxon>Hypocreomycetidae</taxon>
        <taxon>Glomerellales</taxon>
        <taxon>Glomerellaceae</taxon>
        <taxon>Colletotrichum</taxon>
        <taxon>Colletotrichum gloeosporioides species complex</taxon>
    </lineage>
</organism>
<dbReference type="Proteomes" id="UP000015530">
    <property type="component" value="Unassembled WGS sequence"/>
</dbReference>
<sequence length="12" mass="1403">MLLRDDMEVPAL</sequence>
<dbReference type="EMBL" id="AMYD01004124">
    <property type="protein sequence ID" value="EQB44020.1"/>
    <property type="molecule type" value="Genomic_DNA"/>
</dbReference>
<evidence type="ECO:0000313" key="2">
    <source>
        <dbReference type="Proteomes" id="UP000015530"/>
    </source>
</evidence>
<comment type="caution">
    <text evidence="1">The sequence shown here is derived from an EMBL/GenBank/DDBJ whole genome shotgun (WGS) entry which is preliminary data.</text>
</comment>
<name>T0L717_COLGC</name>
<accession>T0L717</accession>
<gene>
    <name evidence="1" type="ORF">CGLO_17271</name>
</gene>
<proteinExistence type="predicted"/>
<reference evidence="2" key="1">
    <citation type="journal article" date="2013" name="Mol. Plant Microbe Interact.">
        <title>Global aspects of pacC regulation of pathogenicity genes in Colletotrichum gloeosporioides as revealed by transcriptome analysis.</title>
        <authorList>
            <person name="Alkan N."/>
            <person name="Meng X."/>
            <person name="Friedlander G."/>
            <person name="Reuveni E."/>
            <person name="Sukno S."/>
            <person name="Sherman A."/>
            <person name="Thon M."/>
            <person name="Fluhr R."/>
            <person name="Prusky D."/>
        </authorList>
    </citation>
    <scope>NUCLEOTIDE SEQUENCE [LARGE SCALE GENOMIC DNA]</scope>
    <source>
        <strain evidence="2">Cg-14</strain>
    </source>
</reference>